<keyword evidence="3" id="KW-1185">Reference proteome</keyword>
<evidence type="ECO:0000313" key="2">
    <source>
        <dbReference type="EMBL" id="ARN78532.1"/>
    </source>
</evidence>
<dbReference type="RefSeq" id="WP_085767339.1">
    <property type="nucleotide sequence ID" value="NZ_CP019344.1"/>
</dbReference>
<dbReference type="EMBL" id="CP019344">
    <property type="protein sequence ID" value="ARN78532.1"/>
    <property type="molecule type" value="Genomic_DNA"/>
</dbReference>
<name>A0A1W6MLT2_9FLAO</name>
<keyword evidence="1" id="KW-0812">Transmembrane</keyword>
<protein>
    <submittedName>
        <fullName evidence="2">Uncharacterized protein</fullName>
    </submittedName>
</protein>
<reference evidence="2 3" key="1">
    <citation type="submission" date="2016-11" db="EMBL/GenBank/DDBJ databases">
        <title>Trade-off between light-utilization and light-protection in marine flavobacteria.</title>
        <authorList>
            <person name="Kumagai Y."/>
        </authorList>
    </citation>
    <scope>NUCLEOTIDE SEQUENCE [LARGE SCALE GENOMIC DNA]</scope>
    <source>
        <strain evidence="2 3">JCM 13191</strain>
    </source>
</reference>
<feature type="transmembrane region" description="Helical" evidence="1">
    <location>
        <begin position="12"/>
        <end position="33"/>
    </location>
</feature>
<accession>A0A1W6MLT2</accession>
<dbReference type="OrthoDB" id="1444181at2"/>
<organism evidence="2 3">
    <name type="scientific">Nonlabens spongiae</name>
    <dbReference type="NCBI Taxonomy" id="331648"/>
    <lineage>
        <taxon>Bacteria</taxon>
        <taxon>Pseudomonadati</taxon>
        <taxon>Bacteroidota</taxon>
        <taxon>Flavobacteriia</taxon>
        <taxon>Flavobacteriales</taxon>
        <taxon>Flavobacteriaceae</taxon>
        <taxon>Nonlabens</taxon>
    </lineage>
</organism>
<sequence>MKNSTKRKIGELLFQIIPVMIGVFLGFLVSSWAESSRNEEKTELFVQNLIAEVETNKSRLDNVYDYHIMLRDSVQSYVARSYEADSSKTPRKPKFFKGIRMFPLMDSAYETGTQTGLINGLSLPQIQQINQVYTLQKFYNGYHDNMMTGFMNQDPLQDIDRVVRFLAISMTDVVLREQELRGQYDQLLKELQKELN</sequence>
<proteinExistence type="predicted"/>
<gene>
    <name evidence="2" type="ORF">BST97_11345</name>
</gene>
<dbReference type="Proteomes" id="UP000193431">
    <property type="component" value="Chromosome"/>
</dbReference>
<dbReference type="STRING" id="331648.BST97_11345"/>
<keyword evidence="1" id="KW-0472">Membrane</keyword>
<keyword evidence="1" id="KW-1133">Transmembrane helix</keyword>
<evidence type="ECO:0000313" key="3">
    <source>
        <dbReference type="Proteomes" id="UP000193431"/>
    </source>
</evidence>
<evidence type="ECO:0000256" key="1">
    <source>
        <dbReference type="SAM" id="Phobius"/>
    </source>
</evidence>
<dbReference type="AlphaFoldDB" id="A0A1W6MLT2"/>